<dbReference type="Pfam" id="PF11397">
    <property type="entry name" value="GlcNAc"/>
    <property type="match status" value="1"/>
</dbReference>
<name>A0A2D0ANN2_9GAMM</name>
<organism evidence="1 2">
    <name type="scientific">Stenotrophomonas pavanii</name>
    <dbReference type="NCBI Taxonomy" id="487698"/>
    <lineage>
        <taxon>Bacteria</taxon>
        <taxon>Pseudomonadati</taxon>
        <taxon>Pseudomonadota</taxon>
        <taxon>Gammaproteobacteria</taxon>
        <taxon>Lysobacterales</taxon>
        <taxon>Lysobacteraceae</taxon>
        <taxon>Stenotrophomonas</taxon>
    </lineage>
</organism>
<dbReference type="InterPro" id="IPR021067">
    <property type="entry name" value="Glycosyltransferase"/>
</dbReference>
<dbReference type="PANTHER" id="PTHR34496">
    <property type="entry name" value="GLCNAC TRANSFERASE-RELATED"/>
    <property type="match status" value="1"/>
</dbReference>
<dbReference type="SUPFAM" id="SSF53448">
    <property type="entry name" value="Nucleotide-diphospho-sugar transferases"/>
    <property type="match status" value="1"/>
</dbReference>
<reference evidence="1 2" key="1">
    <citation type="submission" date="2017-06" db="EMBL/GenBank/DDBJ databases">
        <authorList>
            <person name="Kim H.J."/>
            <person name="Triplett B.A."/>
        </authorList>
    </citation>
    <scope>NUCLEOTIDE SEQUENCE [LARGE SCALE GENOMIC DNA]</scope>
    <source>
        <strain evidence="1 2">S18795</strain>
    </source>
</reference>
<sequence>MSLESIFVQVPSYRDKELIPTLLDLIKNAANPANLRVAVCWQHGDDEVVDDFIGAGFHLSHSVRHDVGVVHCFIKDLASIKVIDLSYLSAKGCGWARYSAQRLYGGERYSLQIDAHHRFVQSWDRDMIEMLESLRARYEKPVLTGYPPSFDPQFYPARRQDFPIKMMFRRFSLRALVSFKASRMTDWDERVMPMRARFLSGGFIFADGSIVTEVANDPGHFFATEEIIMSVRAYTSGYDFFHPHKVLLWHYYNDKTVRIWDDHRRERSEGREAGIDSTLLAKESYERAISLLEGGGSTDKDFGDFGLGSLRTVRQYERYAGLSFEHRSARSEAIKGTEPDETHFYTSDDEWRQGLVYTKVLHVMLNGARLRRLTEEYDGVALIANGDFDSDGARLKLPSDKFNEIVSGEQDYCLVELDVSPFANWRDFHVVATSSGTGSEVVVSDGVSEVHYL</sequence>
<proteinExistence type="predicted"/>
<evidence type="ECO:0000313" key="1">
    <source>
        <dbReference type="EMBL" id="OWR32879.1"/>
    </source>
</evidence>
<dbReference type="Proteomes" id="UP000197904">
    <property type="component" value="Unassembled WGS sequence"/>
</dbReference>
<dbReference type="PANTHER" id="PTHR34496:SF10">
    <property type="entry name" value="GLCNAC TRANSFERASE"/>
    <property type="match status" value="1"/>
</dbReference>
<dbReference type="InterPro" id="IPR029044">
    <property type="entry name" value="Nucleotide-diphossugar_trans"/>
</dbReference>
<accession>A0A2D0ANN2</accession>
<gene>
    <name evidence="1" type="ORF">CEE55_13285</name>
</gene>
<dbReference type="EMBL" id="NIXP01000086">
    <property type="protein sequence ID" value="OWR32879.1"/>
    <property type="molecule type" value="Genomic_DNA"/>
</dbReference>
<protein>
    <submittedName>
        <fullName evidence="1">N-acetylglucosaminyltransferase</fullName>
    </submittedName>
</protein>
<dbReference type="RefSeq" id="WP_088476162.1">
    <property type="nucleotide sequence ID" value="NZ_NIXP01000086.1"/>
</dbReference>
<comment type="caution">
    <text evidence="1">The sequence shown here is derived from an EMBL/GenBank/DDBJ whole genome shotgun (WGS) entry which is preliminary data.</text>
</comment>
<evidence type="ECO:0000313" key="2">
    <source>
        <dbReference type="Proteomes" id="UP000197904"/>
    </source>
</evidence>
<dbReference type="AlphaFoldDB" id="A0A2D0ANN2"/>
<keyword evidence="1" id="KW-0808">Transferase</keyword>
<keyword evidence="1" id="KW-0328">Glycosyltransferase</keyword>
<dbReference type="GO" id="GO:0016757">
    <property type="term" value="F:glycosyltransferase activity"/>
    <property type="evidence" value="ECO:0007669"/>
    <property type="project" value="UniProtKB-KW"/>
</dbReference>